<dbReference type="CDD" id="cd06223">
    <property type="entry name" value="PRTases_typeI"/>
    <property type="match status" value="1"/>
</dbReference>
<evidence type="ECO:0000313" key="10">
    <source>
        <dbReference type="Proteomes" id="UP000715651"/>
    </source>
</evidence>
<dbReference type="Proteomes" id="UP000715651">
    <property type="component" value="Unassembled WGS sequence"/>
</dbReference>
<dbReference type="AlphaFoldDB" id="A0A921FW75"/>
<comment type="caution">
    <text evidence="9">The sequence shown here is derived from an EMBL/GenBank/DDBJ whole genome shotgun (WGS) entry which is preliminary data.</text>
</comment>
<organism evidence="9 10">
    <name type="scientific">Aeriscardovia aeriphila</name>
    <dbReference type="NCBI Taxonomy" id="218139"/>
    <lineage>
        <taxon>Bacteria</taxon>
        <taxon>Bacillati</taxon>
        <taxon>Actinomycetota</taxon>
        <taxon>Actinomycetes</taxon>
        <taxon>Bifidobacteriales</taxon>
        <taxon>Bifidobacteriaceae</taxon>
        <taxon>Aeriscardovia</taxon>
    </lineage>
</organism>
<comment type="pathway">
    <text evidence="1 6">Pyrimidine metabolism; UMP biosynthesis via de novo pathway; UMP from orotate: step 1/2.</text>
</comment>
<reference evidence="9" key="2">
    <citation type="submission" date="2021-09" db="EMBL/GenBank/DDBJ databases">
        <authorList>
            <person name="Gilroy R."/>
        </authorList>
    </citation>
    <scope>NUCLEOTIDE SEQUENCE</scope>
    <source>
        <strain evidence="9">578</strain>
    </source>
</reference>
<evidence type="ECO:0000256" key="6">
    <source>
        <dbReference type="HAMAP-Rule" id="MF_01208"/>
    </source>
</evidence>
<feature type="domain" description="Phosphoribosyltransferase" evidence="8">
    <location>
        <begin position="97"/>
        <end position="196"/>
    </location>
</feature>
<evidence type="ECO:0000256" key="7">
    <source>
        <dbReference type="SAM" id="MobiDB-lite"/>
    </source>
</evidence>
<evidence type="ECO:0000259" key="8">
    <source>
        <dbReference type="Pfam" id="PF00156"/>
    </source>
</evidence>
<dbReference type="InterPro" id="IPR029057">
    <property type="entry name" value="PRTase-like"/>
</dbReference>
<dbReference type="GO" id="GO:0004588">
    <property type="term" value="F:orotate phosphoribosyltransferase activity"/>
    <property type="evidence" value="ECO:0007669"/>
    <property type="project" value="UniProtKB-UniRule"/>
</dbReference>
<comment type="function">
    <text evidence="6">Catalyzes the transfer of a ribosyl phosphate group from 5-phosphoribose 1-diphosphate to orotate, leading to the formation of orotidine monophosphate (OMP).</text>
</comment>
<dbReference type="InterPro" id="IPR000836">
    <property type="entry name" value="PRTase_dom"/>
</dbReference>
<feature type="region of interest" description="Disordered" evidence="7">
    <location>
        <begin position="1"/>
        <end position="41"/>
    </location>
</feature>
<dbReference type="InterPro" id="IPR023031">
    <property type="entry name" value="OPRT"/>
</dbReference>
<comment type="cofactor">
    <cofactor evidence="6">
        <name>Mg(2+)</name>
        <dbReference type="ChEBI" id="CHEBI:18420"/>
    </cofactor>
</comment>
<keyword evidence="6" id="KW-0460">Magnesium</keyword>
<dbReference type="InterPro" id="IPR004467">
    <property type="entry name" value="Or_phspho_trans_dom"/>
</dbReference>
<accession>A0A921FW75</accession>
<feature type="binding site" evidence="6">
    <location>
        <position position="146"/>
    </location>
    <ligand>
        <name>5-phospho-alpha-D-ribose 1-diphosphate</name>
        <dbReference type="ChEBI" id="CHEBI:58017"/>
        <note>ligand shared between dimeric partners</note>
    </ligand>
</feature>
<dbReference type="Gene3D" id="3.40.50.2020">
    <property type="match status" value="1"/>
</dbReference>
<comment type="catalytic activity">
    <reaction evidence="6">
        <text>orotidine 5'-phosphate + diphosphate = orotate + 5-phospho-alpha-D-ribose 1-diphosphate</text>
        <dbReference type="Rhea" id="RHEA:10380"/>
        <dbReference type="ChEBI" id="CHEBI:30839"/>
        <dbReference type="ChEBI" id="CHEBI:33019"/>
        <dbReference type="ChEBI" id="CHEBI:57538"/>
        <dbReference type="ChEBI" id="CHEBI:58017"/>
        <dbReference type="EC" id="2.4.2.10"/>
    </reaction>
</comment>
<evidence type="ECO:0000256" key="5">
    <source>
        <dbReference type="ARBA" id="ARBA00022975"/>
    </source>
</evidence>
<comment type="caution">
    <text evidence="6">Lacks conserved residue(s) required for the propagation of feature annotation.</text>
</comment>
<dbReference type="HAMAP" id="MF_01208">
    <property type="entry name" value="PyrE"/>
    <property type="match status" value="1"/>
</dbReference>
<dbReference type="Pfam" id="PF00156">
    <property type="entry name" value="Pribosyltran"/>
    <property type="match status" value="1"/>
</dbReference>
<comment type="similarity">
    <text evidence="6">Belongs to the purine/pyrimidine phosphoribosyltransferase family. PyrE subfamily.</text>
</comment>
<gene>
    <name evidence="6 9" type="primary">pyrE</name>
    <name evidence="9" type="ORF">K8U78_05920</name>
</gene>
<dbReference type="PANTHER" id="PTHR19278">
    <property type="entry name" value="OROTATE PHOSPHORIBOSYLTRANSFERASE"/>
    <property type="match status" value="1"/>
</dbReference>
<dbReference type="GO" id="GO:0044205">
    <property type="term" value="P:'de novo' UMP biosynthetic process"/>
    <property type="evidence" value="ECO:0007669"/>
    <property type="project" value="UniProtKB-UniRule"/>
</dbReference>
<dbReference type="NCBIfam" id="TIGR00336">
    <property type="entry name" value="pyrE"/>
    <property type="match status" value="1"/>
</dbReference>
<evidence type="ECO:0000256" key="1">
    <source>
        <dbReference type="ARBA" id="ARBA00004889"/>
    </source>
</evidence>
<feature type="binding site" evidence="6">
    <location>
        <position position="140"/>
    </location>
    <ligand>
        <name>5-phospho-alpha-D-ribose 1-diphosphate</name>
        <dbReference type="ChEBI" id="CHEBI:58017"/>
        <note>ligand shared between dimeric partners</note>
    </ligand>
</feature>
<evidence type="ECO:0000313" key="9">
    <source>
        <dbReference type="EMBL" id="HJF18659.1"/>
    </source>
</evidence>
<feature type="binding site" description="in other chain" evidence="6">
    <location>
        <begin position="166"/>
        <end position="174"/>
    </location>
    <ligand>
        <name>5-phospho-alpha-D-ribose 1-diphosphate</name>
        <dbReference type="ChEBI" id="CHEBI:58017"/>
        <note>ligand shared between dimeric partners</note>
    </ligand>
</feature>
<sequence length="261" mass="27245">MTHTNSVNAENSASAQNAASVENTANAQAADNAPAADNAQAAEASAQAHQIAADLLSIRAVTLRPNDPFVWASGLQAPIYTDNRLTISYPQVRTHIAQALAALITRQFGEVDVIAGTATAGIPHAAWLAAELNKPMIYVRSKPKDHGQGRQIEGTITPGARTVVIDDLISTGGSVLKAVKAAEGEGAKVLGVASIFNYELPEARENFAAAGMPYFSATSYSTLISEAIAQGFVDEADREVLAAWSNDPEGWSLAHGGEPLA</sequence>
<dbReference type="SUPFAM" id="SSF53271">
    <property type="entry name" value="PRTase-like"/>
    <property type="match status" value="1"/>
</dbReference>
<evidence type="ECO:0000256" key="4">
    <source>
        <dbReference type="ARBA" id="ARBA00022679"/>
    </source>
</evidence>
<keyword evidence="3 6" id="KW-0328">Glycosyltransferase</keyword>
<evidence type="ECO:0000256" key="2">
    <source>
        <dbReference type="ARBA" id="ARBA00011971"/>
    </source>
</evidence>
<reference evidence="9" key="1">
    <citation type="journal article" date="2021" name="PeerJ">
        <title>Extensive microbial diversity within the chicken gut microbiome revealed by metagenomics and culture.</title>
        <authorList>
            <person name="Gilroy R."/>
            <person name="Ravi A."/>
            <person name="Getino M."/>
            <person name="Pursley I."/>
            <person name="Horton D.L."/>
            <person name="Alikhan N.F."/>
            <person name="Baker D."/>
            <person name="Gharbi K."/>
            <person name="Hall N."/>
            <person name="Watson M."/>
            <person name="Adriaenssens E.M."/>
            <person name="Foster-Nyarko E."/>
            <person name="Jarju S."/>
            <person name="Secka A."/>
            <person name="Antonio M."/>
            <person name="Oren A."/>
            <person name="Chaudhuri R.R."/>
            <person name="La Ragione R."/>
            <person name="Hildebrand F."/>
            <person name="Pallen M.J."/>
        </authorList>
    </citation>
    <scope>NUCLEOTIDE SEQUENCE</scope>
    <source>
        <strain evidence="9">578</strain>
    </source>
</reference>
<dbReference type="EMBL" id="DYWK01000009">
    <property type="protein sequence ID" value="HJF18659.1"/>
    <property type="molecule type" value="Genomic_DNA"/>
</dbReference>
<proteinExistence type="inferred from homology"/>
<keyword evidence="4 6" id="KW-0808">Transferase</keyword>
<name>A0A921FW75_9BIFI</name>
<feature type="binding site" evidence="6">
    <location>
        <position position="170"/>
    </location>
    <ligand>
        <name>orotate</name>
        <dbReference type="ChEBI" id="CHEBI:30839"/>
    </ligand>
</feature>
<dbReference type="GO" id="GO:0000287">
    <property type="term" value="F:magnesium ion binding"/>
    <property type="evidence" value="ECO:0007669"/>
    <property type="project" value="UniProtKB-UniRule"/>
</dbReference>
<protein>
    <recommendedName>
        <fullName evidence="2 6">Orotate phosphoribosyltransferase</fullName>
        <shortName evidence="6">OPRT</shortName>
        <shortName evidence="6">OPRTase</shortName>
        <ecNumber evidence="2 6">2.4.2.10</ecNumber>
    </recommendedName>
</protein>
<dbReference type="EC" id="2.4.2.10" evidence="2 6"/>
<dbReference type="GO" id="GO:0019856">
    <property type="term" value="P:pyrimidine nucleobase biosynthetic process"/>
    <property type="evidence" value="ECO:0007669"/>
    <property type="project" value="TreeGrafter"/>
</dbReference>
<comment type="subunit">
    <text evidence="6">Homodimer.</text>
</comment>
<evidence type="ECO:0000256" key="3">
    <source>
        <dbReference type="ARBA" id="ARBA00022676"/>
    </source>
</evidence>
<dbReference type="PANTHER" id="PTHR19278:SF9">
    <property type="entry name" value="URIDINE 5'-MONOPHOSPHATE SYNTHASE"/>
    <property type="match status" value="1"/>
</dbReference>
<feature type="binding site" evidence="6">
    <location>
        <position position="144"/>
    </location>
    <ligand>
        <name>5-phospho-alpha-D-ribose 1-diphosphate</name>
        <dbReference type="ChEBI" id="CHEBI:58017"/>
        <note>ligand shared between dimeric partners</note>
    </ligand>
</feature>
<keyword evidence="5 6" id="KW-0665">Pyrimidine biosynthesis</keyword>